<dbReference type="PROSITE" id="PS51257">
    <property type="entry name" value="PROKAR_LIPOPROTEIN"/>
    <property type="match status" value="1"/>
</dbReference>
<feature type="domain" description="Phosphoadenosine phosphosulphate reductase" evidence="3">
    <location>
        <begin position="138"/>
        <end position="313"/>
    </location>
</feature>
<dbReference type="SUPFAM" id="SSF52402">
    <property type="entry name" value="Adenine nucleotide alpha hydrolases-like"/>
    <property type="match status" value="1"/>
</dbReference>
<accession>A0A7S4DY49</accession>
<evidence type="ECO:0000256" key="2">
    <source>
        <dbReference type="SAM" id="SignalP"/>
    </source>
</evidence>
<name>A0A7S4DY49_9EUKA</name>
<keyword evidence="2" id="KW-0732">Signal</keyword>
<dbReference type="PANTHER" id="PTHR46509">
    <property type="entry name" value="PHOSPHOADENOSINE PHOSPHOSULFATE REDUCTASE"/>
    <property type="match status" value="1"/>
</dbReference>
<dbReference type="EMBL" id="HBIV01042471">
    <property type="protein sequence ID" value="CAE0678057.1"/>
    <property type="molecule type" value="Transcribed_RNA"/>
</dbReference>
<dbReference type="NCBIfam" id="NF002537">
    <property type="entry name" value="PRK02090.1"/>
    <property type="match status" value="1"/>
</dbReference>
<evidence type="ECO:0000256" key="1">
    <source>
        <dbReference type="SAM" id="MobiDB-lite"/>
    </source>
</evidence>
<evidence type="ECO:0000313" key="4">
    <source>
        <dbReference type="EMBL" id="CAE0678057.1"/>
    </source>
</evidence>
<dbReference type="PANTHER" id="PTHR46509:SF2">
    <property type="entry name" value="PHOSPHOADENOSINE PHOSPHOSULFATE REDUCTASE"/>
    <property type="match status" value="1"/>
</dbReference>
<feature type="chain" id="PRO_5030807472" description="Phosphoadenosine phosphosulphate reductase domain-containing protein" evidence="2">
    <location>
        <begin position="31"/>
        <end position="377"/>
    </location>
</feature>
<dbReference type="GO" id="GO:0004604">
    <property type="term" value="F:phosphoadenylyl-sulfate reductase (thioredoxin) activity"/>
    <property type="evidence" value="ECO:0007669"/>
    <property type="project" value="TreeGrafter"/>
</dbReference>
<dbReference type="GO" id="GO:0019379">
    <property type="term" value="P:sulfate assimilation, phosphoadenylyl sulfate reduction by phosphoadenylyl-sulfate reductase (thioredoxin)"/>
    <property type="evidence" value="ECO:0007669"/>
    <property type="project" value="TreeGrafter"/>
</dbReference>
<protein>
    <recommendedName>
        <fullName evidence="3">Phosphoadenosine phosphosulphate reductase domain-containing protein</fullName>
    </recommendedName>
</protein>
<dbReference type="GO" id="GO:0005737">
    <property type="term" value="C:cytoplasm"/>
    <property type="evidence" value="ECO:0007669"/>
    <property type="project" value="TreeGrafter"/>
</dbReference>
<feature type="signal peptide" evidence="2">
    <location>
        <begin position="1"/>
        <end position="30"/>
    </location>
</feature>
<dbReference type="InterPro" id="IPR014729">
    <property type="entry name" value="Rossmann-like_a/b/a_fold"/>
</dbReference>
<feature type="region of interest" description="Disordered" evidence="1">
    <location>
        <begin position="73"/>
        <end position="99"/>
    </location>
</feature>
<feature type="region of interest" description="Disordered" evidence="1">
    <location>
        <begin position="350"/>
        <end position="377"/>
    </location>
</feature>
<dbReference type="CDD" id="cd23945">
    <property type="entry name" value="PAPS_reductase"/>
    <property type="match status" value="1"/>
</dbReference>
<evidence type="ECO:0000259" key="3">
    <source>
        <dbReference type="Pfam" id="PF01507"/>
    </source>
</evidence>
<sequence length="377" mass="42726">MPGMLRPSFLNLHCRIFSLIMLAALGCTMTLKPSVVSGASPSGRSSGTRSGARIFSIQLTTNLHATPTVPIMRRGRSREQRHTRSFQNTLQAQKTSGGPEKKDLDILIAASKAERLAHLESQAMQALKYTVENYEHPVFTCALIAGDMVILELLHRMDYLSTGKVQVMFVDTFYLFGETIEFMRETEERYDFKANWFHAKEFNNKAELEAAHGVDFWKEDLKLYDSICKVEPYWRGLETLQADAVINGRRRDHGFDRAFLDLYEHESGADKINPLAYFTFEDVWDYIKAENVAYHPLHDKGYPSIGDAKDTVPVPKSRWFEYAGERLGRFNGLTNDDGSTKTECGIHFPQTEEENEDVEKVGSSDEKKGGGLTIEVM</sequence>
<gene>
    <name evidence="4" type="ORF">LGLO00237_LOCUS29838</name>
</gene>
<dbReference type="Pfam" id="PF01507">
    <property type="entry name" value="PAPS_reduct"/>
    <property type="match status" value="1"/>
</dbReference>
<organism evidence="4">
    <name type="scientific">Lotharella globosa</name>
    <dbReference type="NCBI Taxonomy" id="91324"/>
    <lineage>
        <taxon>Eukaryota</taxon>
        <taxon>Sar</taxon>
        <taxon>Rhizaria</taxon>
        <taxon>Cercozoa</taxon>
        <taxon>Chlorarachniophyceae</taxon>
        <taxon>Lotharella</taxon>
    </lineage>
</organism>
<dbReference type="AlphaFoldDB" id="A0A7S4DY49"/>
<proteinExistence type="predicted"/>
<dbReference type="Gene3D" id="3.40.50.620">
    <property type="entry name" value="HUPs"/>
    <property type="match status" value="1"/>
</dbReference>
<reference evidence="4" key="1">
    <citation type="submission" date="2021-01" db="EMBL/GenBank/DDBJ databases">
        <authorList>
            <person name="Corre E."/>
            <person name="Pelletier E."/>
            <person name="Niang G."/>
            <person name="Scheremetjew M."/>
            <person name="Finn R."/>
            <person name="Kale V."/>
            <person name="Holt S."/>
            <person name="Cochrane G."/>
            <person name="Meng A."/>
            <person name="Brown T."/>
            <person name="Cohen L."/>
        </authorList>
    </citation>
    <scope>NUCLEOTIDE SEQUENCE</scope>
    <source>
        <strain evidence="4">CCCM811</strain>
    </source>
</reference>
<feature type="compositionally biased region" description="Polar residues" evidence="1">
    <location>
        <begin position="85"/>
        <end position="96"/>
    </location>
</feature>
<dbReference type="InterPro" id="IPR002500">
    <property type="entry name" value="PAPS_reduct_dom"/>
</dbReference>
<feature type="compositionally biased region" description="Basic and acidic residues" evidence="1">
    <location>
        <begin position="358"/>
        <end position="369"/>
    </location>
</feature>